<geneLocation type="plasmid" evidence="2 3">
    <name>unnamed</name>
</geneLocation>
<dbReference type="Proteomes" id="UP000826014">
    <property type="component" value="Plasmid unnamed"/>
</dbReference>
<gene>
    <name evidence="2" type="ORF">RHABOEDO_001885</name>
</gene>
<feature type="domain" description="AAA+ ATPase" evidence="1">
    <location>
        <begin position="14"/>
        <end position="129"/>
    </location>
</feature>
<evidence type="ECO:0000313" key="3">
    <source>
        <dbReference type="Proteomes" id="UP000826014"/>
    </source>
</evidence>
<dbReference type="InterPro" id="IPR041682">
    <property type="entry name" value="AAA_14"/>
</dbReference>
<organism evidence="2 3">
    <name type="scientific">Candidatus Rhabdochlamydia oedothoracis</name>
    <dbReference type="NCBI Taxonomy" id="2720720"/>
    <lineage>
        <taxon>Bacteria</taxon>
        <taxon>Pseudomonadati</taxon>
        <taxon>Chlamydiota</taxon>
        <taxon>Chlamydiia</taxon>
        <taxon>Parachlamydiales</taxon>
        <taxon>Candidatus Rhabdochlamydiaceae</taxon>
        <taxon>Candidatus Rhabdochlamydia</taxon>
    </lineage>
</organism>
<dbReference type="InterPro" id="IPR027417">
    <property type="entry name" value="P-loop_NTPase"/>
</dbReference>
<dbReference type="Pfam" id="PF13635">
    <property type="entry name" value="DUF4143"/>
    <property type="match status" value="1"/>
</dbReference>
<sequence>MERFQQQSILRDLQKKMVILSGPRQAGKTTLAKAISKQFTSSMYLNYDSYEDRRIFLKEAWLPSVELLIFDEIHKMPKWKNYLKGVYDTKPEHQKILVTGSARLEVFKQVGDSLAGRYFLHRLMPLSPAECEKVHVNYTIDRFLERGGFPEPFLTQDLMDTDRWRLQYIDSLLREDVLDFENIQNLNAIRLVFELLRERVGSPVSYSSIAQDAAISPNTVKKYIQILEALYIVFRVTPFSRNIARSLLKEPKIYFFDIGLVKGGSGSRFENLVGFCLLKHALAKADYQAKIVSLHYLLTKEKKEVDFVLAQDNQMEKLIEVKYSDHLINPSLRYFHEKYQTPSVQVVKELKREWVENQIEVVQGVNFLKSLYL</sequence>
<reference evidence="2 3" key="1">
    <citation type="journal article" date="2022" name="bioRxiv">
        <title>Ecology and evolution of chlamydial symbionts of arthropods.</title>
        <authorList>
            <person name="Halter T."/>
            <person name="Koestlbacher S."/>
            <person name="Collingro A."/>
            <person name="Sixt B.S."/>
            <person name="Toenshoff E.R."/>
            <person name="Hendrickx F."/>
            <person name="Kostanjsek R."/>
            <person name="Horn M."/>
        </authorList>
    </citation>
    <scope>NUCLEOTIDE SEQUENCE [LARGE SCALE GENOMIC DNA]</scope>
    <source>
        <strain evidence="2">W744xW776</strain>
        <plasmid evidence="2 3">unnamed</plasmid>
    </source>
</reference>
<dbReference type="SMART" id="SM00382">
    <property type="entry name" value="AAA"/>
    <property type="match status" value="1"/>
</dbReference>
<evidence type="ECO:0000313" key="2">
    <source>
        <dbReference type="EMBL" id="QYF49487.1"/>
    </source>
</evidence>
<dbReference type="EMBL" id="CP075588">
    <property type="protein sequence ID" value="QYF49487.1"/>
    <property type="molecule type" value="Genomic_DNA"/>
</dbReference>
<protein>
    <submittedName>
        <fullName evidence="2">AAA domain</fullName>
    </submittedName>
</protein>
<name>A0ABX8V2K9_9BACT</name>
<proteinExistence type="predicted"/>
<dbReference type="Pfam" id="PF13173">
    <property type="entry name" value="AAA_14"/>
    <property type="match status" value="1"/>
</dbReference>
<keyword evidence="3" id="KW-1185">Reference proteome</keyword>
<dbReference type="InterPro" id="IPR003593">
    <property type="entry name" value="AAA+_ATPase"/>
</dbReference>
<dbReference type="InterPro" id="IPR025420">
    <property type="entry name" value="DUF4143"/>
</dbReference>
<accession>A0ABX8V2K9</accession>
<dbReference type="Gene3D" id="3.40.50.300">
    <property type="entry name" value="P-loop containing nucleotide triphosphate hydrolases"/>
    <property type="match status" value="1"/>
</dbReference>
<keyword evidence="2" id="KW-0614">Plasmid</keyword>
<dbReference type="PANTHER" id="PTHR43566:SF1">
    <property type="entry name" value="AAA+ ATPASE DOMAIN-CONTAINING PROTEIN"/>
    <property type="match status" value="1"/>
</dbReference>
<dbReference type="SUPFAM" id="SSF52540">
    <property type="entry name" value="P-loop containing nucleoside triphosphate hydrolases"/>
    <property type="match status" value="1"/>
</dbReference>
<dbReference type="PANTHER" id="PTHR43566">
    <property type="entry name" value="CONSERVED PROTEIN"/>
    <property type="match status" value="1"/>
</dbReference>
<evidence type="ECO:0000259" key="1">
    <source>
        <dbReference type="SMART" id="SM00382"/>
    </source>
</evidence>